<evidence type="ECO:0000313" key="5">
    <source>
        <dbReference type="Proteomes" id="UP000231586"/>
    </source>
</evidence>
<feature type="site" description="Transition state stabilizer" evidence="3">
    <location>
        <position position="168"/>
    </location>
</feature>
<dbReference type="PIRSF" id="PIRSF000709">
    <property type="entry name" value="6PFK_2-Ptase"/>
    <property type="match status" value="1"/>
</dbReference>
<evidence type="ECO:0000256" key="1">
    <source>
        <dbReference type="PIRSR" id="PIRSR613078-1"/>
    </source>
</evidence>
<dbReference type="Pfam" id="PF00300">
    <property type="entry name" value="His_Phos_1"/>
    <property type="match status" value="1"/>
</dbReference>
<dbReference type="Gene3D" id="3.40.50.1240">
    <property type="entry name" value="Phosphoglycerate mutase-like"/>
    <property type="match status" value="1"/>
</dbReference>
<feature type="active site" description="Tele-phosphohistidine intermediate" evidence="1">
    <location>
        <position position="16"/>
    </location>
</feature>
<dbReference type="SMART" id="SM00855">
    <property type="entry name" value="PGAM"/>
    <property type="match status" value="1"/>
</dbReference>
<dbReference type="SUPFAM" id="SSF53254">
    <property type="entry name" value="Phosphoglycerate mutase-like"/>
    <property type="match status" value="1"/>
</dbReference>
<feature type="active site" description="Proton donor/acceptor" evidence="1">
    <location>
        <position position="91"/>
    </location>
</feature>
<feature type="binding site" evidence="2">
    <location>
        <position position="70"/>
    </location>
    <ligand>
        <name>substrate</name>
    </ligand>
</feature>
<evidence type="ECO:0000256" key="2">
    <source>
        <dbReference type="PIRSR" id="PIRSR613078-2"/>
    </source>
</evidence>
<dbReference type="EMBL" id="PGTZ01000009">
    <property type="protein sequence ID" value="PJI90962.1"/>
    <property type="molecule type" value="Genomic_DNA"/>
</dbReference>
<dbReference type="GO" id="GO:0101006">
    <property type="term" value="F:protein histidine phosphatase activity"/>
    <property type="evidence" value="ECO:0007669"/>
    <property type="project" value="TreeGrafter"/>
</dbReference>
<evidence type="ECO:0000313" key="4">
    <source>
        <dbReference type="EMBL" id="PJI90962.1"/>
    </source>
</evidence>
<name>A0A2M8WJ62_9MICO</name>
<sequence length="217" mass="23210">MECVTPSPAQLVLVRHGETAWTLSGQHTGTTDLPLTAAGEDQARAVGRRLEDQAEKGQTFATVLTSPRARARRTASLAGFPDALVVPDLVEWDYGPVEGRTSDEVSDELGHDWDIFREGVQVVSTDNAVVENPTPGETLDEVAARARRVIASVQATLAGGESVIVFAHGHLLRVLCAVWLGLPPTSGELFELDTAATCLLGSTHDRRSVQAWNLPPA</sequence>
<comment type="caution">
    <text evidence="4">The sequence shown here is derived from an EMBL/GenBank/DDBJ whole genome shotgun (WGS) entry which is preliminary data.</text>
</comment>
<dbReference type="GO" id="GO:0070297">
    <property type="term" value="P:regulation of phosphorelay signal transduction system"/>
    <property type="evidence" value="ECO:0007669"/>
    <property type="project" value="TreeGrafter"/>
</dbReference>
<reference evidence="4 5" key="1">
    <citation type="submission" date="2017-11" db="EMBL/GenBank/DDBJ databases">
        <title>Genomic Encyclopedia of Archaeal and Bacterial Type Strains, Phase II (KMG-II): From Individual Species to Whole Genera.</title>
        <authorList>
            <person name="Goeker M."/>
        </authorList>
    </citation>
    <scope>NUCLEOTIDE SEQUENCE [LARGE SCALE GENOMIC DNA]</scope>
    <source>
        <strain evidence="4 5">DSM 22413</strain>
    </source>
</reference>
<dbReference type="PANTHER" id="PTHR48100:SF15">
    <property type="entry name" value="SEDOHEPTULOSE 1,7-BISPHOSPHATASE"/>
    <property type="match status" value="1"/>
</dbReference>
<dbReference type="PANTHER" id="PTHR48100">
    <property type="entry name" value="BROAD-SPECIFICITY PHOSPHATASE YOR283W-RELATED"/>
    <property type="match status" value="1"/>
</dbReference>
<keyword evidence="5" id="KW-1185">Reference proteome</keyword>
<protein>
    <submittedName>
        <fullName evidence="4">Putative phosphoglycerate mutase</fullName>
    </submittedName>
</protein>
<feature type="binding site" evidence="2">
    <location>
        <begin position="91"/>
        <end position="94"/>
    </location>
    <ligand>
        <name>substrate</name>
    </ligand>
</feature>
<dbReference type="OrthoDB" id="4697614at2"/>
<dbReference type="InterPro" id="IPR013078">
    <property type="entry name" value="His_Pase_superF_clade-1"/>
</dbReference>
<dbReference type="InterPro" id="IPR050275">
    <property type="entry name" value="PGM_Phosphatase"/>
</dbReference>
<accession>A0A2M8WJ62</accession>
<gene>
    <name evidence="4" type="ORF">CLV34_2220</name>
</gene>
<dbReference type="InterPro" id="IPR029033">
    <property type="entry name" value="His_PPase_superfam"/>
</dbReference>
<organism evidence="4 5">
    <name type="scientific">Luteimicrobium subarcticum</name>
    <dbReference type="NCBI Taxonomy" id="620910"/>
    <lineage>
        <taxon>Bacteria</taxon>
        <taxon>Bacillati</taxon>
        <taxon>Actinomycetota</taxon>
        <taxon>Actinomycetes</taxon>
        <taxon>Micrococcales</taxon>
        <taxon>Luteimicrobium</taxon>
    </lineage>
</organism>
<proteinExistence type="predicted"/>
<feature type="binding site" evidence="2">
    <location>
        <begin position="28"/>
        <end position="29"/>
    </location>
    <ligand>
        <name>substrate</name>
    </ligand>
</feature>
<dbReference type="Proteomes" id="UP000231586">
    <property type="component" value="Unassembled WGS sequence"/>
</dbReference>
<evidence type="ECO:0000256" key="3">
    <source>
        <dbReference type="PIRSR" id="PIRSR613078-3"/>
    </source>
</evidence>
<dbReference type="CDD" id="cd07067">
    <property type="entry name" value="HP_PGM_like"/>
    <property type="match status" value="1"/>
</dbReference>
<dbReference type="AlphaFoldDB" id="A0A2M8WJ62"/>